<keyword evidence="4" id="KW-1185">Reference proteome</keyword>
<evidence type="ECO:0000259" key="2">
    <source>
        <dbReference type="PROSITE" id="PS50114"/>
    </source>
</evidence>
<dbReference type="InterPro" id="IPR013088">
    <property type="entry name" value="Znf_NHR/GATA"/>
</dbReference>
<comment type="caution">
    <text evidence="3">The sequence shown here is derived from an EMBL/GenBank/DDBJ whole genome shotgun (WGS) entry which is preliminary data.</text>
</comment>
<dbReference type="GO" id="GO:0043565">
    <property type="term" value="F:sequence-specific DNA binding"/>
    <property type="evidence" value="ECO:0007669"/>
    <property type="project" value="InterPro"/>
</dbReference>
<proteinExistence type="predicted"/>
<dbReference type="SUPFAM" id="SSF57716">
    <property type="entry name" value="Glucocorticoid receptor-like (DNA-binding domain)"/>
    <property type="match status" value="1"/>
</dbReference>
<keyword evidence="1" id="KW-0863">Zinc-finger</keyword>
<dbReference type="EMBL" id="BQMJ01000001">
    <property type="protein sequence ID" value="GJQ08275.1"/>
    <property type="molecule type" value="Genomic_DNA"/>
</dbReference>
<protein>
    <recommendedName>
        <fullName evidence="2">GATA-type domain-containing protein</fullName>
    </recommendedName>
</protein>
<feature type="domain" description="GATA-type" evidence="2">
    <location>
        <begin position="165"/>
        <end position="220"/>
    </location>
</feature>
<dbReference type="PROSITE" id="PS50114">
    <property type="entry name" value="GATA_ZN_FINGER_2"/>
    <property type="match status" value="1"/>
</dbReference>
<dbReference type="Pfam" id="PF00320">
    <property type="entry name" value="GATA"/>
    <property type="match status" value="1"/>
</dbReference>
<reference evidence="3" key="1">
    <citation type="journal article" date="2022" name="Proc. Natl. Acad. Sci. U.S.A.">
        <title>Life cycle and functional genomics of the unicellular red alga Galdieria for elucidating algal and plant evolution and industrial use.</title>
        <authorList>
            <person name="Hirooka S."/>
            <person name="Itabashi T."/>
            <person name="Ichinose T.M."/>
            <person name="Onuma R."/>
            <person name="Fujiwara T."/>
            <person name="Yamashita S."/>
            <person name="Jong L.W."/>
            <person name="Tomita R."/>
            <person name="Iwane A.H."/>
            <person name="Miyagishima S.Y."/>
        </authorList>
    </citation>
    <scope>NUCLEOTIDE SEQUENCE</scope>
    <source>
        <strain evidence="3">NBRC 102759</strain>
    </source>
</reference>
<name>A0A9C7UM14_9RHOD</name>
<dbReference type="CDD" id="cd00202">
    <property type="entry name" value="ZnF_GATA"/>
    <property type="match status" value="1"/>
</dbReference>
<dbReference type="OrthoDB" id="10411897at2759"/>
<dbReference type="GO" id="GO:0006355">
    <property type="term" value="P:regulation of DNA-templated transcription"/>
    <property type="evidence" value="ECO:0007669"/>
    <property type="project" value="InterPro"/>
</dbReference>
<dbReference type="Gene3D" id="3.30.50.10">
    <property type="entry name" value="Erythroid Transcription Factor GATA-1, subunit A"/>
    <property type="match status" value="1"/>
</dbReference>
<dbReference type="GO" id="GO:0008270">
    <property type="term" value="F:zinc ion binding"/>
    <property type="evidence" value="ECO:0007669"/>
    <property type="project" value="UniProtKB-KW"/>
</dbReference>
<gene>
    <name evidence="3" type="ORF">GpartN1_g66.t1</name>
</gene>
<dbReference type="Proteomes" id="UP001061958">
    <property type="component" value="Unassembled WGS sequence"/>
</dbReference>
<dbReference type="AlphaFoldDB" id="A0A9C7UM14"/>
<keyword evidence="1" id="KW-0479">Metal-binding</keyword>
<accession>A0A9C7UM14</accession>
<reference evidence="3" key="2">
    <citation type="submission" date="2022-01" db="EMBL/GenBank/DDBJ databases">
        <authorList>
            <person name="Hirooka S."/>
            <person name="Miyagishima S.Y."/>
        </authorList>
    </citation>
    <scope>NUCLEOTIDE SEQUENCE</scope>
    <source>
        <strain evidence="3">NBRC 102759</strain>
    </source>
</reference>
<evidence type="ECO:0000313" key="4">
    <source>
        <dbReference type="Proteomes" id="UP001061958"/>
    </source>
</evidence>
<evidence type="ECO:0000256" key="1">
    <source>
        <dbReference type="PROSITE-ProRule" id="PRU00094"/>
    </source>
</evidence>
<sequence length="348" mass="39156">MTSQDNLVSVSSVTSLTANLNADMNFLPASAYWTQNPATNPVTQKRFPLVVCLRNPLNIPNLSTSSSKFELFKNTEVCQSQTAISVSRLLEQCSPVSKPSSNSKSQVLHTEIQDGKHSITAVPDISHYAVATTPAEIALSRGSSDFFEGYKFAGDCTNGSFRKNLKASKECSNCHQTHSPNWYLSKEKLPLCNACAKYQKRTGLPRPPQHWNKELRLRKRKIDRLQHMTLEACKVTDNSATDRGRVECNDCVSHVSVNNVTVTKLRKKQESSEISCLWKGDQKKSFDSDTENNILSMNSKQTSPRRSKLFEMEQNMRHYQSFGNWDKMTSLLSVVQLAKYEGDFVLTL</sequence>
<dbReference type="InterPro" id="IPR000679">
    <property type="entry name" value="Znf_GATA"/>
</dbReference>
<organism evidence="3 4">
    <name type="scientific">Galdieria partita</name>
    <dbReference type="NCBI Taxonomy" id="83374"/>
    <lineage>
        <taxon>Eukaryota</taxon>
        <taxon>Rhodophyta</taxon>
        <taxon>Bangiophyceae</taxon>
        <taxon>Galdieriales</taxon>
        <taxon>Galdieriaceae</taxon>
        <taxon>Galdieria</taxon>
    </lineage>
</organism>
<keyword evidence="1" id="KW-0862">Zinc</keyword>
<evidence type="ECO:0000313" key="3">
    <source>
        <dbReference type="EMBL" id="GJQ08275.1"/>
    </source>
</evidence>
<dbReference type="SMART" id="SM00401">
    <property type="entry name" value="ZnF_GATA"/>
    <property type="match status" value="1"/>
</dbReference>